<evidence type="ECO:0000313" key="1">
    <source>
        <dbReference type="EMBL" id="KAJ2812808.1"/>
    </source>
</evidence>
<reference evidence="1" key="1">
    <citation type="submission" date="2022-07" db="EMBL/GenBank/DDBJ databases">
        <title>Phylogenomic reconstructions and comparative analyses of Kickxellomycotina fungi.</title>
        <authorList>
            <person name="Reynolds N.K."/>
            <person name="Stajich J.E."/>
            <person name="Barry K."/>
            <person name="Grigoriev I.V."/>
            <person name="Crous P."/>
            <person name="Smith M.E."/>
        </authorList>
    </citation>
    <scope>NUCLEOTIDE SEQUENCE</scope>
    <source>
        <strain evidence="1">CBS 102833</strain>
    </source>
</reference>
<evidence type="ECO:0000313" key="2">
    <source>
        <dbReference type="Proteomes" id="UP001140096"/>
    </source>
</evidence>
<name>A0ACC1LPB9_9FUNG</name>
<gene>
    <name evidence="1" type="ORF">H4S07_001133</name>
</gene>
<comment type="caution">
    <text evidence="1">The sequence shown here is derived from an EMBL/GenBank/DDBJ whole genome shotgun (WGS) entry which is preliminary data.</text>
</comment>
<protein>
    <submittedName>
        <fullName evidence="1">Uncharacterized protein</fullName>
    </submittedName>
</protein>
<organism evidence="1 2">
    <name type="scientific">Coemansia furcata</name>
    <dbReference type="NCBI Taxonomy" id="417177"/>
    <lineage>
        <taxon>Eukaryota</taxon>
        <taxon>Fungi</taxon>
        <taxon>Fungi incertae sedis</taxon>
        <taxon>Zoopagomycota</taxon>
        <taxon>Kickxellomycotina</taxon>
        <taxon>Kickxellomycetes</taxon>
        <taxon>Kickxellales</taxon>
        <taxon>Kickxellaceae</taxon>
        <taxon>Coemansia</taxon>
    </lineage>
</organism>
<dbReference type="EMBL" id="JANBUP010000153">
    <property type="protein sequence ID" value="KAJ2812808.1"/>
    <property type="molecule type" value="Genomic_DNA"/>
</dbReference>
<dbReference type="Proteomes" id="UP001140096">
    <property type="component" value="Unassembled WGS sequence"/>
</dbReference>
<sequence>MSNSISAPQSGAVEIDTAALATAAQSCITDANDDIEATPLSVPAKPRRTYVDEAANDASETAEADSSNIIPIGVTEECGPTPVSPTLPMAPAPSMPSIVVGEEAVSTEVALPSSPIDPAEHDVPESKTIEPPSVPFTAAAAIPRVNDSSKQVPKLPGMPRSQTAVPVDDPLAEVRARLKKKQSSSALPTANSGSVAAARAAILGTGESKAHTSALPSRAMPKAPVKSVRNLVAMFEQS</sequence>
<keyword evidence="2" id="KW-1185">Reference proteome</keyword>
<proteinExistence type="predicted"/>
<accession>A0ACC1LPB9</accession>